<evidence type="ECO:0000259" key="2">
    <source>
        <dbReference type="Pfam" id="PF13439"/>
    </source>
</evidence>
<protein>
    <submittedName>
        <fullName evidence="3">Glycosyltransferase involved in cell wall bisynthesis</fullName>
    </submittedName>
</protein>
<dbReference type="Pfam" id="PF13439">
    <property type="entry name" value="Glyco_transf_4"/>
    <property type="match status" value="1"/>
</dbReference>
<dbReference type="PANTHER" id="PTHR45947:SF3">
    <property type="entry name" value="SULFOQUINOVOSYL TRANSFERASE SQD2"/>
    <property type="match status" value="1"/>
</dbReference>
<dbReference type="InterPro" id="IPR001296">
    <property type="entry name" value="Glyco_trans_1"/>
</dbReference>
<feature type="domain" description="Glycosyl transferase family 1" evidence="1">
    <location>
        <begin position="191"/>
        <end position="353"/>
    </location>
</feature>
<dbReference type="GO" id="GO:0016757">
    <property type="term" value="F:glycosyltransferase activity"/>
    <property type="evidence" value="ECO:0007669"/>
    <property type="project" value="InterPro"/>
</dbReference>
<dbReference type="PANTHER" id="PTHR45947">
    <property type="entry name" value="SULFOQUINOVOSYL TRANSFERASE SQD2"/>
    <property type="match status" value="1"/>
</dbReference>
<organism evidence="3 4">
    <name type="scientific">Desulfofundulus australicus DSM 11792</name>
    <dbReference type="NCBI Taxonomy" id="1121425"/>
    <lineage>
        <taxon>Bacteria</taxon>
        <taxon>Bacillati</taxon>
        <taxon>Bacillota</taxon>
        <taxon>Clostridia</taxon>
        <taxon>Eubacteriales</taxon>
        <taxon>Peptococcaceae</taxon>
        <taxon>Desulfofundulus</taxon>
    </lineage>
</organism>
<dbReference type="OrthoDB" id="9802525at2"/>
<proteinExistence type="predicted"/>
<feature type="domain" description="Glycosyltransferase subfamily 4-like N-terminal" evidence="2">
    <location>
        <begin position="15"/>
        <end position="180"/>
    </location>
</feature>
<gene>
    <name evidence="3" type="ORF">SAMN02745218_02733</name>
</gene>
<dbReference type="Gene3D" id="3.40.50.2000">
    <property type="entry name" value="Glycogen Phosphorylase B"/>
    <property type="match status" value="2"/>
</dbReference>
<dbReference type="SUPFAM" id="SSF53756">
    <property type="entry name" value="UDP-Glycosyltransferase/glycogen phosphorylase"/>
    <property type="match status" value="1"/>
</dbReference>
<dbReference type="Proteomes" id="UP000184196">
    <property type="component" value="Unassembled WGS sequence"/>
</dbReference>
<keyword evidence="4" id="KW-1185">Reference proteome</keyword>
<reference evidence="4" key="1">
    <citation type="submission" date="2016-11" db="EMBL/GenBank/DDBJ databases">
        <authorList>
            <person name="Varghese N."/>
            <person name="Submissions S."/>
        </authorList>
    </citation>
    <scope>NUCLEOTIDE SEQUENCE [LARGE SCALE GENOMIC DNA]</scope>
    <source>
        <strain evidence="4">DSM 11792</strain>
    </source>
</reference>
<sequence>MRIGIFTDSYRPYTSGVVRSIDTFTAELTKLGHEIYIFAPNYPNCSKEEGVFRFPSFPAPTNRDFTLALPFSFRLKPTLTQWKPDIIHVHSPFLVGRVGARYARKLKIPLVFTFHTLYDQYVHYVPFARSVTRELTRRFCRDFCNKCDLVITPTSIIKDHLRNLGVYTKIKVIPTGINLDDFNNGDIYWLRKKYNIKPEETILLCVGRLGQEKNIVFLLYAFAELYITNPNIKLVLVGGGPEYNNLKKLTHQLGIEEQVIFTGTLNRNEVINCYLGADIFVFASKTETQGLVLAEAKAAGLPVVAIKAYGSSEMIKDGEDGFLLPESKEIYVEKIKELILNKELKQKLSRRAKINAQQLSSHRSALNLIAEYHALLNEKHDQFLSNSI</sequence>
<evidence type="ECO:0000313" key="3">
    <source>
        <dbReference type="EMBL" id="SHF62545.1"/>
    </source>
</evidence>
<dbReference type="InterPro" id="IPR050194">
    <property type="entry name" value="Glycosyltransferase_grp1"/>
</dbReference>
<keyword evidence="3" id="KW-0808">Transferase</keyword>
<dbReference type="InterPro" id="IPR028098">
    <property type="entry name" value="Glyco_trans_4-like_N"/>
</dbReference>
<dbReference type="RefSeq" id="WP_073167227.1">
    <property type="nucleotide sequence ID" value="NZ_FQUW01000045.1"/>
</dbReference>
<dbReference type="EMBL" id="FQUW01000045">
    <property type="protein sequence ID" value="SHF62545.1"/>
    <property type="molecule type" value="Genomic_DNA"/>
</dbReference>
<dbReference type="Pfam" id="PF00534">
    <property type="entry name" value="Glycos_transf_1"/>
    <property type="match status" value="1"/>
</dbReference>
<evidence type="ECO:0000313" key="4">
    <source>
        <dbReference type="Proteomes" id="UP000184196"/>
    </source>
</evidence>
<dbReference type="CDD" id="cd03817">
    <property type="entry name" value="GT4_UGDG-like"/>
    <property type="match status" value="1"/>
</dbReference>
<evidence type="ECO:0000259" key="1">
    <source>
        <dbReference type="Pfam" id="PF00534"/>
    </source>
</evidence>
<dbReference type="AlphaFoldDB" id="A0A1M5D6Q9"/>
<name>A0A1M5D6Q9_9FIRM</name>
<accession>A0A1M5D6Q9</accession>